<sequence length="1302" mass="138930">MMATEATSEKPVDVSVTDASLQSQTTASTEPQPQHVQDPSPPTVNGTGSHDEPEKNKAVNDIVDEVVNSAEVSVSGGSDTEASTSKPKDGNHASSSSTLKKPQSFKSVSVNRSFLGPKNAANATSRSETSSPSLTPAAPAVASSSSASKLKLVAKSGSSLGGATKTITTNGKGSGVPDGGTVWNKNKPTPTPETKKFSDEELKKYGIHMADRLRPESQSGQANWADDDDDEWQPEQITWTDGTRITLDNQPTPNPAPAVPVVTASTAPLPIPTTTNVPVPVPTDKPKSPAPALTSGSARASPSVKPSLITSSSGKSLVLKGVPEKPTLVAKAPALPTPVKSPWASLPPVEKASPVLMDVSDHQHPPAPMRGYPPRDPSLGQSATPPPAKEIAADDFTRSPWRDGPTGGNRELYNSQSGRYEPVHDRRGSRHDINHRHPALLQRPMQQHDHQGPAEPSAAFQTSRNSGQDGMPYGRRRNSSNVSGGSGSFAHRLGKLHDMPPPEHSLPAPTQASPARSQHAQPWQPRPSPGQTHAVPQAVPQNVTPVTEAQPDPAAAAIPSEDDVELQKRLMRERRELAIKRRLEEEANEEAARKERIRLKLEAMGPAPERKSTKKDEPKEAPYKRDGPPAGIFTKDDLAAAAAERAIQPSVTSPKKQEISPAMAETNVNGTPPPPTQADKSQLQVGRGGPPPGNQTAQSWPESARKSTERLPSWGTGPQPGPKNVWAAPGNDRSLGNGTFDADLGQLANSEPTQPASVTARPTPIGPPRSTSQGQTQRHEQQPGRLAPIGPPGSGRPGAPPVHGSNVNRRNLWATADIAADDRAIRAEKQKQAEEYRKNLESQGLSTNEVHHGVSETWRGVNVGHDGKRLAGEVLTTHHGERLDRPAAPTWEAPVSGSQHEHARTEAHILRQQLHRQDYRASHGPHDSLYTRAAPMGPASTAPPGPPMVQPRAGSRFFPHHGSRDVRHEEMPAPPRSKSPTPPPPTMDGHPAYDGDVAHPHVSLPPTRPVVKLPPAVTRQTQAPKQATTPVAPKPATFAAAAAAAAAAPISRSTTAALAPGRGANYGGNIQTAGEIKKQENWQEKINSLVRAAPGKPMSVDSSSKYAFDAHANTSATVSLPALSPTGSSSSEFSSITSKEMAEECFDEQEMGSLPLINLPHDVPPALWPNKAAEPNWYPLQTQYRIDALGSESVRFPYEMVNHKSVYRVLTPGMDEPKTVLAPYTPRNRSNPQRQGRGGRGSRGGQRGGRDSFGDHQKTPTISDRPERPDRTTSRGGGRGNFRARSENWSRNSSSLAQPMQS</sequence>
<feature type="compositionally biased region" description="Basic and acidic residues" evidence="1">
    <location>
        <begin position="608"/>
        <end position="627"/>
    </location>
</feature>
<reference evidence="2" key="1">
    <citation type="journal article" date="2021" name="Nat. Commun.">
        <title>Genetic determinants of endophytism in the Arabidopsis root mycobiome.</title>
        <authorList>
            <person name="Mesny F."/>
            <person name="Miyauchi S."/>
            <person name="Thiergart T."/>
            <person name="Pickel B."/>
            <person name="Atanasova L."/>
            <person name="Karlsson M."/>
            <person name="Huettel B."/>
            <person name="Barry K.W."/>
            <person name="Haridas S."/>
            <person name="Chen C."/>
            <person name="Bauer D."/>
            <person name="Andreopoulos W."/>
            <person name="Pangilinan J."/>
            <person name="LaButti K."/>
            <person name="Riley R."/>
            <person name="Lipzen A."/>
            <person name="Clum A."/>
            <person name="Drula E."/>
            <person name="Henrissat B."/>
            <person name="Kohler A."/>
            <person name="Grigoriev I.V."/>
            <person name="Martin F.M."/>
            <person name="Hacquard S."/>
        </authorList>
    </citation>
    <scope>NUCLEOTIDE SEQUENCE</scope>
    <source>
        <strain evidence="2">MPI-SDFR-AT-0073</strain>
    </source>
</reference>
<feature type="region of interest" description="Disordered" evidence="1">
    <location>
        <begin position="1"/>
        <end position="233"/>
    </location>
</feature>
<evidence type="ECO:0000256" key="1">
    <source>
        <dbReference type="SAM" id="MobiDB-lite"/>
    </source>
</evidence>
<feature type="compositionally biased region" description="Basic and acidic residues" evidence="1">
    <location>
        <begin position="49"/>
        <end position="58"/>
    </location>
</feature>
<feature type="compositionally biased region" description="Basic and acidic residues" evidence="1">
    <location>
        <begin position="1248"/>
        <end position="1273"/>
    </location>
</feature>
<feature type="region of interest" description="Disordered" evidence="1">
    <location>
        <begin position="918"/>
        <end position="1000"/>
    </location>
</feature>
<feature type="region of interest" description="Disordered" evidence="1">
    <location>
        <begin position="359"/>
        <end position="563"/>
    </location>
</feature>
<feature type="compositionally biased region" description="Basic and acidic residues" evidence="1">
    <location>
        <begin position="962"/>
        <end position="971"/>
    </location>
</feature>
<feature type="compositionally biased region" description="Low complexity" evidence="1">
    <location>
        <begin position="129"/>
        <end position="163"/>
    </location>
</feature>
<feature type="compositionally biased region" description="Basic and acidic residues" evidence="1">
    <location>
        <begin position="580"/>
        <end position="601"/>
    </location>
</feature>
<feature type="compositionally biased region" description="Polar residues" evidence="1">
    <location>
        <begin position="747"/>
        <end position="757"/>
    </location>
</feature>
<dbReference type="RefSeq" id="XP_045965163.1">
    <property type="nucleotide sequence ID" value="XM_046109396.1"/>
</dbReference>
<proteinExistence type="predicted"/>
<accession>A0A9P8UZ48</accession>
<feature type="compositionally biased region" description="Polar residues" evidence="1">
    <location>
        <begin position="17"/>
        <end position="48"/>
    </location>
</feature>
<feature type="compositionally biased region" description="Polar residues" evidence="1">
    <location>
        <begin position="459"/>
        <end position="468"/>
    </location>
</feature>
<feature type="compositionally biased region" description="Basic and acidic residues" evidence="1">
    <location>
        <begin position="391"/>
        <end position="401"/>
    </location>
</feature>
<feature type="compositionally biased region" description="Polar residues" evidence="1">
    <location>
        <begin position="1287"/>
        <end position="1302"/>
    </location>
</feature>
<protein>
    <submittedName>
        <fullName evidence="2">Uncharacterized protein</fullName>
    </submittedName>
</protein>
<organism evidence="2 3">
    <name type="scientific">Truncatella angustata</name>
    <dbReference type="NCBI Taxonomy" id="152316"/>
    <lineage>
        <taxon>Eukaryota</taxon>
        <taxon>Fungi</taxon>
        <taxon>Dikarya</taxon>
        <taxon>Ascomycota</taxon>
        <taxon>Pezizomycotina</taxon>
        <taxon>Sordariomycetes</taxon>
        <taxon>Xylariomycetidae</taxon>
        <taxon>Amphisphaeriales</taxon>
        <taxon>Sporocadaceae</taxon>
        <taxon>Truncatella</taxon>
    </lineage>
</organism>
<feature type="compositionally biased region" description="Polar residues" evidence="1">
    <location>
        <begin position="508"/>
        <end position="521"/>
    </location>
</feature>
<dbReference type="GeneID" id="70138287"/>
<feature type="compositionally biased region" description="Basic and acidic residues" evidence="1">
    <location>
        <begin position="193"/>
        <end position="215"/>
    </location>
</feature>
<feature type="compositionally biased region" description="Basic and acidic residues" evidence="1">
    <location>
        <begin position="421"/>
        <end position="432"/>
    </location>
</feature>
<gene>
    <name evidence="2" type="ORF">BKA67DRAFT_73087</name>
</gene>
<evidence type="ECO:0000313" key="3">
    <source>
        <dbReference type="Proteomes" id="UP000758603"/>
    </source>
</evidence>
<dbReference type="EMBL" id="JAGPXC010000001">
    <property type="protein sequence ID" value="KAH6661032.1"/>
    <property type="molecule type" value="Genomic_DNA"/>
</dbReference>
<feature type="compositionally biased region" description="Polar residues" evidence="1">
    <location>
        <begin position="70"/>
        <end position="85"/>
    </location>
</feature>
<feature type="region of interest" description="Disordered" evidence="1">
    <location>
        <begin position="580"/>
        <end position="810"/>
    </location>
</feature>
<feature type="region of interest" description="Disordered" evidence="1">
    <location>
        <begin position="267"/>
        <end position="318"/>
    </location>
</feature>
<name>A0A9P8UZ48_9PEZI</name>
<feature type="compositionally biased region" description="Pro residues" evidence="1">
    <location>
        <begin position="972"/>
        <end position="986"/>
    </location>
</feature>
<feature type="region of interest" description="Disordered" evidence="1">
    <location>
        <begin position="1216"/>
        <end position="1302"/>
    </location>
</feature>
<feature type="compositionally biased region" description="Low complexity" evidence="1">
    <location>
        <begin position="267"/>
        <end position="278"/>
    </location>
</feature>
<feature type="compositionally biased region" description="Low complexity" evidence="1">
    <location>
        <begin position="1226"/>
        <end position="1235"/>
    </location>
</feature>
<feature type="compositionally biased region" description="Polar residues" evidence="1">
    <location>
        <begin position="92"/>
        <end position="112"/>
    </location>
</feature>
<feature type="compositionally biased region" description="Gly residues" evidence="1">
    <location>
        <begin position="1236"/>
        <end position="1247"/>
    </location>
</feature>
<comment type="caution">
    <text evidence="2">The sequence shown here is derived from an EMBL/GenBank/DDBJ whole genome shotgun (WGS) entry which is preliminary data.</text>
</comment>
<keyword evidence="3" id="KW-1185">Reference proteome</keyword>
<evidence type="ECO:0000313" key="2">
    <source>
        <dbReference type="EMBL" id="KAH6661032.1"/>
    </source>
</evidence>
<dbReference type="Proteomes" id="UP000758603">
    <property type="component" value="Unassembled WGS sequence"/>
</dbReference>
<dbReference type="OrthoDB" id="5416983at2759"/>